<feature type="compositionally biased region" description="Basic residues" evidence="1">
    <location>
        <begin position="15"/>
        <end position="29"/>
    </location>
</feature>
<dbReference type="GeneID" id="54409434"/>
<dbReference type="RefSeq" id="XP_033519342.1">
    <property type="nucleotide sequence ID" value="XM_033669002.1"/>
</dbReference>
<evidence type="ECO:0000256" key="1">
    <source>
        <dbReference type="SAM" id="MobiDB-lite"/>
    </source>
</evidence>
<accession>A0A6A5ZZF7</accession>
<reference evidence="2" key="1">
    <citation type="journal article" date="2020" name="Stud. Mycol.">
        <title>101 Dothideomycetes genomes: a test case for predicting lifestyles and emergence of pathogens.</title>
        <authorList>
            <person name="Haridas S."/>
            <person name="Albert R."/>
            <person name="Binder M."/>
            <person name="Bloem J."/>
            <person name="Labutti K."/>
            <person name="Salamov A."/>
            <person name="Andreopoulos B."/>
            <person name="Baker S."/>
            <person name="Barry K."/>
            <person name="Bills G."/>
            <person name="Bluhm B."/>
            <person name="Cannon C."/>
            <person name="Castanera R."/>
            <person name="Culley D."/>
            <person name="Daum C."/>
            <person name="Ezra D."/>
            <person name="Gonzalez J."/>
            <person name="Henrissat B."/>
            <person name="Kuo A."/>
            <person name="Liang C."/>
            <person name="Lipzen A."/>
            <person name="Lutzoni F."/>
            <person name="Magnuson J."/>
            <person name="Mondo S."/>
            <person name="Nolan M."/>
            <person name="Ohm R."/>
            <person name="Pangilinan J."/>
            <person name="Park H.-J."/>
            <person name="Ramirez L."/>
            <person name="Alfaro M."/>
            <person name="Sun H."/>
            <person name="Tritt A."/>
            <person name="Yoshinaga Y."/>
            <person name="Zwiers L.-H."/>
            <person name="Turgeon B."/>
            <person name="Goodwin S."/>
            <person name="Spatafora J."/>
            <person name="Crous P."/>
            <person name="Grigoriev I."/>
        </authorList>
    </citation>
    <scope>NUCLEOTIDE SEQUENCE</scope>
    <source>
        <strain evidence="2">CBS 119687</strain>
    </source>
</reference>
<evidence type="ECO:0000313" key="3">
    <source>
        <dbReference type="Proteomes" id="UP000799771"/>
    </source>
</evidence>
<feature type="region of interest" description="Disordered" evidence="1">
    <location>
        <begin position="1"/>
        <end position="34"/>
    </location>
</feature>
<protein>
    <submittedName>
        <fullName evidence="2">Uncharacterized protein</fullName>
    </submittedName>
</protein>
<keyword evidence="3" id="KW-1185">Reference proteome</keyword>
<gene>
    <name evidence="2" type="ORF">P153DRAFT_370278</name>
</gene>
<evidence type="ECO:0000313" key="2">
    <source>
        <dbReference type="EMBL" id="KAF2124949.1"/>
    </source>
</evidence>
<dbReference type="EMBL" id="ML977517">
    <property type="protein sequence ID" value="KAF2124949.1"/>
    <property type="molecule type" value="Genomic_DNA"/>
</dbReference>
<dbReference type="AlphaFoldDB" id="A0A6A5ZZF7"/>
<name>A0A6A5ZZF7_9PLEO</name>
<dbReference type="Proteomes" id="UP000799771">
    <property type="component" value="Unassembled WGS sequence"/>
</dbReference>
<organism evidence="2 3">
    <name type="scientific">Dothidotthia symphoricarpi CBS 119687</name>
    <dbReference type="NCBI Taxonomy" id="1392245"/>
    <lineage>
        <taxon>Eukaryota</taxon>
        <taxon>Fungi</taxon>
        <taxon>Dikarya</taxon>
        <taxon>Ascomycota</taxon>
        <taxon>Pezizomycotina</taxon>
        <taxon>Dothideomycetes</taxon>
        <taxon>Pleosporomycetidae</taxon>
        <taxon>Pleosporales</taxon>
        <taxon>Dothidotthiaceae</taxon>
        <taxon>Dothidotthia</taxon>
    </lineage>
</organism>
<proteinExistence type="predicted"/>
<sequence length="69" mass="7792">MARFCKKSVYNPTKRQNKSQSSKRAKQKVFRNGELNPGLPGTIVSDDLMRAGYTSHYIVQLSMVTVLLC</sequence>